<organism evidence="3 4">
    <name type="scientific">Ornithinibacter aureus</name>
    <dbReference type="NCBI Taxonomy" id="622664"/>
    <lineage>
        <taxon>Bacteria</taxon>
        <taxon>Bacillati</taxon>
        <taxon>Actinomycetota</taxon>
        <taxon>Actinomycetes</taxon>
        <taxon>Micrococcales</taxon>
        <taxon>Intrasporangiaceae</taxon>
        <taxon>Ornithinibacter</taxon>
    </lineage>
</organism>
<comment type="function">
    <text evidence="2">Hydrolyzes RNA 2',3'-cyclic phosphodiester to an RNA 2'-phosphomonoester.</text>
</comment>
<keyword evidence="4" id="KW-1185">Reference proteome</keyword>
<evidence type="ECO:0000313" key="3">
    <source>
        <dbReference type="EMBL" id="GAA4396800.1"/>
    </source>
</evidence>
<sequence length="201" mass="21359">MRLFVALHPSLEAAEHLEDFLEARVGADPDLRWSPPAQWHVTLAFMGAAPERVVDDLVDNLTAVAARSAPPSLRITGGGCFPDVTAARVLWAGLAGGEGLAPLARSVRTAAAVVGAAPEGGPFRPHVTLGRFGRPTEATRWVRVLDSYDGAAWTASEVVVVGSHLPRERGHRPRHEVLARCGLGVHDPRAPPRDGAVPVLH</sequence>
<evidence type="ECO:0000256" key="1">
    <source>
        <dbReference type="ARBA" id="ARBA00022801"/>
    </source>
</evidence>
<keyword evidence="3" id="KW-0436">Ligase</keyword>
<dbReference type="PANTHER" id="PTHR35561:SF1">
    <property type="entry name" value="RNA 2',3'-CYCLIC PHOSPHODIESTERASE"/>
    <property type="match status" value="1"/>
</dbReference>
<gene>
    <name evidence="3" type="ORF">GCM10023153_20080</name>
</gene>
<feature type="short sequence motif" description="HXTX 1" evidence="2">
    <location>
        <begin position="40"/>
        <end position="43"/>
    </location>
</feature>
<feature type="short sequence motif" description="HXTX 2" evidence="2">
    <location>
        <begin position="126"/>
        <end position="129"/>
    </location>
</feature>
<dbReference type="NCBIfam" id="TIGR02258">
    <property type="entry name" value="2_5_ligase"/>
    <property type="match status" value="1"/>
</dbReference>
<feature type="active site" description="Proton donor" evidence="2">
    <location>
        <position position="40"/>
    </location>
</feature>
<dbReference type="EMBL" id="BAABFX010000027">
    <property type="protein sequence ID" value="GAA4396800.1"/>
    <property type="molecule type" value="Genomic_DNA"/>
</dbReference>
<dbReference type="RefSeq" id="WP_159904139.1">
    <property type="nucleotide sequence ID" value="NZ_BAABFX010000027.1"/>
</dbReference>
<dbReference type="GO" id="GO:0016874">
    <property type="term" value="F:ligase activity"/>
    <property type="evidence" value="ECO:0007669"/>
    <property type="project" value="UniProtKB-KW"/>
</dbReference>
<evidence type="ECO:0000256" key="2">
    <source>
        <dbReference type="HAMAP-Rule" id="MF_01940"/>
    </source>
</evidence>
<evidence type="ECO:0000313" key="4">
    <source>
        <dbReference type="Proteomes" id="UP001500390"/>
    </source>
</evidence>
<dbReference type="EC" id="3.1.4.58" evidence="2"/>
<dbReference type="Proteomes" id="UP001500390">
    <property type="component" value="Unassembled WGS sequence"/>
</dbReference>
<name>A0ABP8JVX4_9MICO</name>
<feature type="active site" description="Proton acceptor" evidence="2">
    <location>
        <position position="126"/>
    </location>
</feature>
<protein>
    <recommendedName>
        <fullName evidence="2">RNA 2',3'-cyclic phosphodiesterase</fullName>
        <shortName evidence="2">RNA 2',3'-CPDase</shortName>
        <ecNumber evidence="2">3.1.4.58</ecNumber>
    </recommendedName>
</protein>
<comment type="similarity">
    <text evidence="2">Belongs to the 2H phosphoesterase superfamily. ThpR family.</text>
</comment>
<comment type="caution">
    <text evidence="3">The sequence shown here is derived from an EMBL/GenBank/DDBJ whole genome shotgun (WGS) entry which is preliminary data.</text>
</comment>
<keyword evidence="1 2" id="KW-0378">Hydrolase</keyword>
<dbReference type="InterPro" id="IPR009097">
    <property type="entry name" value="Cyclic_Pdiesterase"/>
</dbReference>
<accession>A0ABP8JVX4</accession>
<reference evidence="4" key="1">
    <citation type="journal article" date="2019" name="Int. J. Syst. Evol. Microbiol.">
        <title>The Global Catalogue of Microorganisms (GCM) 10K type strain sequencing project: providing services to taxonomists for standard genome sequencing and annotation.</title>
        <authorList>
            <consortium name="The Broad Institute Genomics Platform"/>
            <consortium name="The Broad Institute Genome Sequencing Center for Infectious Disease"/>
            <person name="Wu L."/>
            <person name="Ma J."/>
        </authorList>
    </citation>
    <scope>NUCLEOTIDE SEQUENCE [LARGE SCALE GENOMIC DNA]</scope>
    <source>
        <strain evidence="4">JCM 17738</strain>
    </source>
</reference>
<comment type="catalytic activity">
    <reaction evidence="2">
        <text>a 3'-end 2',3'-cyclophospho-ribonucleotide-RNA + H2O = a 3'-end 2'-phospho-ribonucleotide-RNA + H(+)</text>
        <dbReference type="Rhea" id="RHEA:11828"/>
        <dbReference type="Rhea" id="RHEA-COMP:10464"/>
        <dbReference type="Rhea" id="RHEA-COMP:17353"/>
        <dbReference type="ChEBI" id="CHEBI:15377"/>
        <dbReference type="ChEBI" id="CHEBI:15378"/>
        <dbReference type="ChEBI" id="CHEBI:83064"/>
        <dbReference type="ChEBI" id="CHEBI:173113"/>
        <dbReference type="EC" id="3.1.4.58"/>
    </reaction>
</comment>
<dbReference type="HAMAP" id="MF_01940">
    <property type="entry name" value="RNA_CPDase"/>
    <property type="match status" value="1"/>
</dbReference>
<dbReference type="PANTHER" id="PTHR35561">
    <property type="entry name" value="RNA 2',3'-CYCLIC PHOSPHODIESTERASE"/>
    <property type="match status" value="1"/>
</dbReference>
<dbReference type="SUPFAM" id="SSF55144">
    <property type="entry name" value="LigT-like"/>
    <property type="match status" value="1"/>
</dbReference>
<dbReference type="Pfam" id="PF13563">
    <property type="entry name" value="2_5_RNA_ligase2"/>
    <property type="match status" value="1"/>
</dbReference>
<proteinExistence type="inferred from homology"/>
<dbReference type="InterPro" id="IPR004175">
    <property type="entry name" value="RNA_CPDase"/>
</dbReference>
<dbReference type="Gene3D" id="3.90.1140.10">
    <property type="entry name" value="Cyclic phosphodiesterase"/>
    <property type="match status" value="1"/>
</dbReference>